<evidence type="ECO:0000313" key="1">
    <source>
        <dbReference type="Proteomes" id="UP000887565"/>
    </source>
</evidence>
<reference evidence="2" key="1">
    <citation type="submission" date="2022-11" db="UniProtKB">
        <authorList>
            <consortium name="WormBaseParasite"/>
        </authorList>
    </citation>
    <scope>IDENTIFICATION</scope>
</reference>
<sequence>MIHSAVTLVCLDNTFLNESIYFRDKKSKILLTFHNDAKSLSKIESDGYHDDVLQLNFATPISDTVDFEIWPAYASSVDLEDKCRIVERGTPEFNQLIRRMINESDAEKNTELAAYLEKVDQIAKSVSESTLNQSAKVTYLVGKSSYSHVETDIGEHQFYFPFDGIGNITKYSFSGDELLLELIDSQLRIAQISEKVTFEFQDGARAKFVDHTLIAYLSTAESTYNALQKINLYLTDSNDQYFNLVADTGDGRTILYHNPIPNNESNVMDSLIYDGGFGDYEHVLSKVDNYFSLFATDIQQDFKVDIEAKNSTTFINLSEVAEERQDNTKGKYGLHVVVSKDNVDIVLNIIEMPNIEQDEQIKQRGTITIKGGASCIENIFVPIYNTNYLRVIDGEIKLQPFPRFRMSRSIITIMRGDIDFYRYQSIGVVEIYSKS</sequence>
<proteinExistence type="predicted"/>
<dbReference type="Proteomes" id="UP000887565">
    <property type="component" value="Unplaced"/>
</dbReference>
<evidence type="ECO:0000313" key="2">
    <source>
        <dbReference type="WBParaSite" id="nRc.2.0.1.t04768-RA"/>
    </source>
</evidence>
<dbReference type="AlphaFoldDB" id="A0A915HS65"/>
<organism evidence="1 2">
    <name type="scientific">Romanomermis culicivorax</name>
    <name type="common">Nematode worm</name>
    <dbReference type="NCBI Taxonomy" id="13658"/>
    <lineage>
        <taxon>Eukaryota</taxon>
        <taxon>Metazoa</taxon>
        <taxon>Ecdysozoa</taxon>
        <taxon>Nematoda</taxon>
        <taxon>Enoplea</taxon>
        <taxon>Dorylaimia</taxon>
        <taxon>Mermithida</taxon>
        <taxon>Mermithoidea</taxon>
        <taxon>Mermithidae</taxon>
        <taxon>Romanomermis</taxon>
    </lineage>
</organism>
<protein>
    <submittedName>
        <fullName evidence="2">Uncharacterized protein</fullName>
    </submittedName>
</protein>
<name>A0A915HS65_ROMCU</name>
<keyword evidence="1" id="KW-1185">Reference proteome</keyword>
<dbReference type="WBParaSite" id="nRc.2.0.1.t04768-RA">
    <property type="protein sequence ID" value="nRc.2.0.1.t04768-RA"/>
    <property type="gene ID" value="nRc.2.0.1.g04768"/>
</dbReference>
<accession>A0A915HS65</accession>